<dbReference type="Proteomes" id="UP000694549">
    <property type="component" value="Unplaced"/>
</dbReference>
<feature type="region of interest" description="Disordered" evidence="6">
    <location>
        <begin position="235"/>
        <end position="383"/>
    </location>
</feature>
<name>A0A8B9VR47_9AVES</name>
<evidence type="ECO:0000259" key="7">
    <source>
        <dbReference type="Pfam" id="PF04840"/>
    </source>
</evidence>
<dbReference type="GO" id="GO:0042144">
    <property type="term" value="P:vacuole fusion, non-autophagic"/>
    <property type="evidence" value="ECO:0007669"/>
    <property type="project" value="TreeGrafter"/>
</dbReference>
<dbReference type="PANTHER" id="PTHR12811">
    <property type="entry name" value="VACUOLAR PROTEIN SORTING VPS16"/>
    <property type="match status" value="1"/>
</dbReference>
<evidence type="ECO:0000313" key="9">
    <source>
        <dbReference type="Ensembl" id="ENSAZOP00000027196.1"/>
    </source>
</evidence>
<evidence type="ECO:0000256" key="3">
    <source>
        <dbReference type="ARBA" id="ARBA00017947"/>
    </source>
</evidence>
<accession>A0A8B9VR47</accession>
<comment type="similarity">
    <text evidence="2">Belongs to the VPS16 family.</text>
</comment>
<feature type="compositionally biased region" description="Basic residues" evidence="6">
    <location>
        <begin position="303"/>
        <end position="315"/>
    </location>
</feature>
<protein>
    <recommendedName>
        <fullName evidence="3">Vacuolar protein sorting-associated protein 16 homolog</fullName>
    </recommendedName>
</protein>
<reference evidence="9" key="1">
    <citation type="submission" date="2025-08" db="UniProtKB">
        <authorList>
            <consortium name="Ensembl"/>
        </authorList>
    </citation>
    <scope>IDENTIFICATION</scope>
</reference>
<dbReference type="InterPro" id="IPR016534">
    <property type="entry name" value="VPS16"/>
</dbReference>
<evidence type="ECO:0000256" key="1">
    <source>
        <dbReference type="ARBA" id="ARBA00004630"/>
    </source>
</evidence>
<dbReference type="GO" id="GO:0010008">
    <property type="term" value="C:endosome membrane"/>
    <property type="evidence" value="ECO:0007669"/>
    <property type="project" value="UniProtKB-ARBA"/>
</dbReference>
<dbReference type="InterPro" id="IPR038132">
    <property type="entry name" value="Vps16_C_sf"/>
</dbReference>
<dbReference type="GO" id="GO:0006886">
    <property type="term" value="P:intracellular protein transport"/>
    <property type="evidence" value="ECO:0007669"/>
    <property type="project" value="InterPro"/>
</dbReference>
<dbReference type="InterPro" id="IPR006926">
    <property type="entry name" value="Vps16_N"/>
</dbReference>
<feature type="compositionally biased region" description="Low complexity" evidence="6">
    <location>
        <begin position="248"/>
        <end position="263"/>
    </location>
</feature>
<feature type="domain" description="Vps16 N-terminal" evidence="8">
    <location>
        <begin position="368"/>
        <end position="740"/>
    </location>
</feature>
<evidence type="ECO:0000259" key="8">
    <source>
        <dbReference type="Pfam" id="PF04841"/>
    </source>
</evidence>
<feature type="compositionally biased region" description="Basic and acidic residues" evidence="6">
    <location>
        <begin position="330"/>
        <end position="340"/>
    </location>
</feature>
<dbReference type="Ensembl" id="ENSAZOT00000029156.1">
    <property type="protein sequence ID" value="ENSAZOP00000027196.1"/>
    <property type="gene ID" value="ENSAZOG00000017258.1"/>
</dbReference>
<dbReference type="Pfam" id="PF04841">
    <property type="entry name" value="Vps16_N"/>
    <property type="match status" value="1"/>
</dbReference>
<evidence type="ECO:0000256" key="2">
    <source>
        <dbReference type="ARBA" id="ARBA00009250"/>
    </source>
</evidence>
<sequence length="1158" mass="128163">MGPCMGLCMGSWCTGRMRPCLGLCTGMYGGVYGAGATYGAVYGGVYGAVSRGCMGLCMGLYMGLYTGPCMGLYTGPCMGLCTGLGPCMGPCMGVCMGSCTGPCMGPCTGPCMGVCTGLGPCTGLYPWVVWGCVWGCLWGCIQGRVWGCVWGYVRGCPHMSKPPQLLPMLRAAVSLPCTRVHARPRCCPAARGAPGFPAALHTPGAPRGLPRPGTGHGGGVMGLGHARCCGAARNGAGRGSGPGHCRGPRLGPAPGAKARPRGATPGWRRPAAPSLKMAAPPSPRRCPHSRWRHLPPPLPCPHSRWRQPRRRRWRRGGAGGGPRAPAGTREPARAGAERGGGDPGGPGAAPWTATRPTGTRWARRPSTALLRNSARREKSPGARPLLDTFSASGLLLASIPWKSGQVVQLGWTAGEDLLCIQEDGTVLIYDLFCEFKRHFSMGNEVLQNHVLEAKVFHTEYGTGVAILTGAHRFSLATNIDDLKLRRMPEVPGLQKPPSCWAVLSQDRVTIVLLAVGQDLYLLDNTSCSVVTPPGMSPSAGAYLQMAVSFNYRSLALFTDTGYIWMGLATLKEKFCEFNCSIRAPPKQMVWCMRPRSRQRAVVLAWDRQLMVVGNSTECIQFVLDEDSYLVPELDGVRILSRTSHEFLHEIPEASQEIFKIASMAPGALLLEAQKEYEKESQKADEYLREIKDQKLLPEAVSQCIEAAGYEHEPETQKSLLRAASFGKCFIDKFPPESFVRMCQDLRVLNAIRDYQIGIPLTFTQYKQLTIEVLLDRLVLRRLYPLAIRICEYLRLSEIQGVSRILAHWACYKVQQKDKSDEEVAYAINQKLGDTPGISYSEIAARAYDCGRTELAIKLLEYEPRSGEQVPLLLKMKRSKLALSKAIESGDTDLVYTVVLHLKNELNRGTFFMTLQNQPVALSLYRQFCKHQERETLKDLYNQDDNHQELGNFHVHSSYSEKRIEGRVAALQNAVDEYYKAKNEFAAKATEDQIKLLRLQRHLQEDFDKPYLDLSLHDTVSTLILDGHYKKAEQLYRDFKIPDKRYWWLKINALATRGDWEEMEKFSKSKKSPIGYLPFVEIAVKHHNRYEAKKYAPRVTPEQRVKAFILVGDLEQAADAAIEHKSEAELSWVLARCTPGTDSALMEKLNRARAQIMKK</sequence>
<comment type="subunit">
    <text evidence="4">Core component of at least two putative endosomal tethering complexes, the homotypic fusion and vacuole protein sorting (HOPS) complex and the class C core vacuole/endosome tethering (CORVET) complex. Their common core is composed of the class C Vps proteins VPS11, VPS16, VPS18 and VPS33A, which in HOPS further associates with VPS39 and VPS41 and in CORVET with VPS8 and TGFBRAP1. Interacts with RAB5C. Interacts with STX17, MON1B. Associates with adapter protein complex 3 (AP-3) and clathrin:AP-3 complexes.</text>
</comment>
<evidence type="ECO:0000313" key="10">
    <source>
        <dbReference type="Proteomes" id="UP000694549"/>
    </source>
</evidence>
<feature type="coiled-coil region" evidence="5">
    <location>
        <begin position="669"/>
        <end position="696"/>
    </location>
</feature>
<dbReference type="Pfam" id="PF04840">
    <property type="entry name" value="Vps16_C"/>
    <property type="match status" value="1"/>
</dbReference>
<reference evidence="9" key="2">
    <citation type="submission" date="2025-09" db="UniProtKB">
        <authorList>
            <consortium name="Ensembl"/>
        </authorList>
    </citation>
    <scope>IDENTIFICATION</scope>
</reference>
<dbReference type="FunFam" id="1.10.150.780:FF:000001">
    <property type="entry name" value="Vacuolar protein sorting-associated protein 16 homolog"/>
    <property type="match status" value="1"/>
</dbReference>
<comment type="subcellular location">
    <subcellularLocation>
        <location evidence="1">Lysosome membrane</location>
        <topology evidence="1">Peripheral membrane protein</topology>
        <orientation evidence="1">Cytoplasmic side</orientation>
    </subcellularLocation>
</comment>
<dbReference type="PANTHER" id="PTHR12811:SF0">
    <property type="entry name" value="VACUOLAR PROTEIN SORTING-ASSOCIATED PROTEIN 16 HOMOLOG"/>
    <property type="match status" value="1"/>
</dbReference>
<dbReference type="InterPro" id="IPR006925">
    <property type="entry name" value="Vps16_C"/>
</dbReference>
<keyword evidence="5" id="KW-0175">Coiled coil</keyword>
<evidence type="ECO:0000256" key="6">
    <source>
        <dbReference type="SAM" id="MobiDB-lite"/>
    </source>
</evidence>
<feature type="compositionally biased region" description="Low complexity" evidence="6">
    <location>
        <begin position="348"/>
        <end position="360"/>
    </location>
</feature>
<proteinExistence type="inferred from homology"/>
<dbReference type="GO" id="GO:0003779">
    <property type="term" value="F:actin binding"/>
    <property type="evidence" value="ECO:0007669"/>
    <property type="project" value="TreeGrafter"/>
</dbReference>
<evidence type="ECO:0000256" key="4">
    <source>
        <dbReference type="ARBA" id="ARBA00061859"/>
    </source>
</evidence>
<dbReference type="GO" id="GO:0030897">
    <property type="term" value="C:HOPS complex"/>
    <property type="evidence" value="ECO:0007669"/>
    <property type="project" value="TreeGrafter"/>
</dbReference>
<dbReference type="GO" id="GO:0016197">
    <property type="term" value="P:endosomal transport"/>
    <property type="evidence" value="ECO:0007669"/>
    <property type="project" value="TreeGrafter"/>
</dbReference>
<organism evidence="9 10">
    <name type="scientific">Anas zonorhyncha</name>
    <name type="common">Eastern spot-billed duck</name>
    <dbReference type="NCBI Taxonomy" id="75864"/>
    <lineage>
        <taxon>Eukaryota</taxon>
        <taxon>Metazoa</taxon>
        <taxon>Chordata</taxon>
        <taxon>Craniata</taxon>
        <taxon>Vertebrata</taxon>
        <taxon>Euteleostomi</taxon>
        <taxon>Archelosauria</taxon>
        <taxon>Archosauria</taxon>
        <taxon>Dinosauria</taxon>
        <taxon>Saurischia</taxon>
        <taxon>Theropoda</taxon>
        <taxon>Coelurosauria</taxon>
        <taxon>Aves</taxon>
        <taxon>Neognathae</taxon>
        <taxon>Galloanserae</taxon>
        <taxon>Anseriformes</taxon>
        <taxon>Anatidae</taxon>
        <taxon>Anatinae</taxon>
        <taxon>Anas</taxon>
    </lineage>
</organism>
<dbReference type="AlphaFoldDB" id="A0A8B9VR47"/>
<dbReference type="Gene3D" id="1.10.150.780">
    <property type="entry name" value="Vps16, C-terminal region"/>
    <property type="match status" value="1"/>
</dbReference>
<evidence type="ECO:0000256" key="5">
    <source>
        <dbReference type="SAM" id="Coils"/>
    </source>
</evidence>
<feature type="domain" description="Vps16 C-terminal" evidence="7">
    <location>
        <begin position="837"/>
        <end position="1154"/>
    </location>
</feature>
<keyword evidence="10" id="KW-1185">Reference proteome</keyword>
<dbReference type="GO" id="GO:0005765">
    <property type="term" value="C:lysosomal membrane"/>
    <property type="evidence" value="ECO:0007669"/>
    <property type="project" value="UniProtKB-SubCell"/>
</dbReference>